<dbReference type="OrthoDB" id="3469225at2759"/>
<dbReference type="PANTHER" id="PTHR37540:SF5">
    <property type="entry name" value="TRANSCRIPTION FACTOR DOMAIN-CONTAINING PROTEIN"/>
    <property type="match status" value="1"/>
</dbReference>
<evidence type="ECO:0000313" key="1">
    <source>
        <dbReference type="EMBL" id="EEP77751.1"/>
    </source>
</evidence>
<accession>C4JGT8</accession>
<name>C4JGT8_UNCRE</name>
<dbReference type="OMA" id="REMIFFE"/>
<dbReference type="eggNOG" id="ENOG502SVZ7">
    <property type="taxonomic scope" value="Eukaryota"/>
</dbReference>
<dbReference type="GeneID" id="8441972"/>
<dbReference type="RefSeq" id="XP_002543084.1">
    <property type="nucleotide sequence ID" value="XM_002543038.1"/>
</dbReference>
<reference evidence="2" key="1">
    <citation type="journal article" date="2009" name="Genome Res.">
        <title>Comparative genomic analyses of the human fungal pathogens Coccidioides and their relatives.</title>
        <authorList>
            <person name="Sharpton T.J."/>
            <person name="Stajich J.E."/>
            <person name="Rounsley S.D."/>
            <person name="Gardner M.J."/>
            <person name="Wortman J.R."/>
            <person name="Jordar V.S."/>
            <person name="Maiti R."/>
            <person name="Kodira C.D."/>
            <person name="Neafsey D.E."/>
            <person name="Zeng Q."/>
            <person name="Hung C.-Y."/>
            <person name="McMahan C."/>
            <person name="Muszewska A."/>
            <person name="Grynberg M."/>
            <person name="Mandel M.A."/>
            <person name="Kellner E.M."/>
            <person name="Barker B.M."/>
            <person name="Galgiani J.N."/>
            <person name="Orbach M.J."/>
            <person name="Kirkland T.N."/>
            <person name="Cole G.T."/>
            <person name="Henn M.R."/>
            <person name="Birren B.W."/>
            <person name="Taylor J.W."/>
        </authorList>
    </citation>
    <scope>NUCLEOTIDE SEQUENCE [LARGE SCALE GENOMIC DNA]</scope>
    <source>
        <strain evidence="2">UAMH 1704</strain>
    </source>
</reference>
<dbReference type="VEuPathDB" id="FungiDB:UREG_02600"/>
<dbReference type="AlphaFoldDB" id="C4JGT8"/>
<organism evidence="1 2">
    <name type="scientific">Uncinocarpus reesii (strain UAMH 1704)</name>
    <dbReference type="NCBI Taxonomy" id="336963"/>
    <lineage>
        <taxon>Eukaryota</taxon>
        <taxon>Fungi</taxon>
        <taxon>Dikarya</taxon>
        <taxon>Ascomycota</taxon>
        <taxon>Pezizomycotina</taxon>
        <taxon>Eurotiomycetes</taxon>
        <taxon>Eurotiomycetidae</taxon>
        <taxon>Onygenales</taxon>
        <taxon>Onygenaceae</taxon>
        <taxon>Uncinocarpus</taxon>
    </lineage>
</organism>
<proteinExistence type="predicted"/>
<dbReference type="HOGENOM" id="CLU_022766_1_0_1"/>
<dbReference type="Proteomes" id="UP000002058">
    <property type="component" value="Unassembled WGS sequence"/>
</dbReference>
<dbReference type="InParanoid" id="C4JGT8"/>
<dbReference type="PANTHER" id="PTHR37540">
    <property type="entry name" value="TRANSCRIPTION FACTOR (ACR-2), PUTATIVE-RELATED-RELATED"/>
    <property type="match status" value="1"/>
</dbReference>
<gene>
    <name evidence="1" type="ORF">UREG_02600</name>
</gene>
<evidence type="ECO:0000313" key="2">
    <source>
        <dbReference type="Proteomes" id="UP000002058"/>
    </source>
</evidence>
<sequence>MYLMKAQAIREMNAKMQNPETAADESAFEMSLFLITAAVTVGFFTEAQIHFDGLKKMVDYRGGVTAPNLEATPTLAVTWETQPTPRRMADRVFPPSRSPLRIVTSKLRNSPYLSDTLKVAIDKTREMIFFENFNREDRVGLTSEELELFRLRVHELEHELLDYPYRIFSKTGTEFDLNIPPVENVARLATLCYIGYNCVVAPPNSGVGRAITTHTKLALERCSPDKPTRLADDLLDMLAWAAFVGVQPEGVQLERPWFLHRLKHISMLRGWKDWNEVEEVMRGYIYVPSFHAPIWKRIWRDAMSMWIVTEED</sequence>
<protein>
    <submittedName>
        <fullName evidence="1">Uncharacterized protein</fullName>
    </submittedName>
</protein>
<dbReference type="EMBL" id="CH476615">
    <property type="protein sequence ID" value="EEP77751.1"/>
    <property type="molecule type" value="Genomic_DNA"/>
</dbReference>
<keyword evidence="2" id="KW-1185">Reference proteome</keyword>
<dbReference type="KEGG" id="ure:UREG_02600"/>